<gene>
    <name evidence="2" type="primary">711N16.15</name>
</gene>
<feature type="region of interest" description="Disordered" evidence="1">
    <location>
        <begin position="39"/>
        <end position="114"/>
    </location>
</feature>
<reference evidence="2" key="1">
    <citation type="journal article" date="2002" name="Plant Cell">
        <title>Genome dynamics and evolution of the Mla (powdery mildew) resistance locus in barley.</title>
        <authorList>
            <person name="Wei F."/>
            <person name="Wing R.A."/>
            <person name="Wise R.P."/>
        </authorList>
    </citation>
    <scope>NUCLEOTIDE SEQUENCE</scope>
</reference>
<sequence>MRGVRFGIVRRGSRGETAGGERRRVFNLRGQPDEQLVCGRAGGLGCHTPDPSSQPTGSEREGGREEGSERAGRGRRGGEGKERTWAVGLRSAFGGGGVFLPPGGGGGGLAQGGG</sequence>
<evidence type="ECO:0000256" key="1">
    <source>
        <dbReference type="SAM" id="MobiDB-lite"/>
    </source>
</evidence>
<protein>
    <submittedName>
        <fullName evidence="2">Hv711N16.15</fullName>
    </submittedName>
</protein>
<feature type="compositionally biased region" description="Basic and acidic residues" evidence="1">
    <location>
        <begin position="58"/>
        <end position="84"/>
    </location>
</feature>
<organism evidence="2">
    <name type="scientific">Hordeum vulgare</name>
    <name type="common">Barley</name>
    <dbReference type="NCBI Taxonomy" id="4513"/>
    <lineage>
        <taxon>Eukaryota</taxon>
        <taxon>Viridiplantae</taxon>
        <taxon>Streptophyta</taxon>
        <taxon>Embryophyta</taxon>
        <taxon>Tracheophyta</taxon>
        <taxon>Spermatophyta</taxon>
        <taxon>Magnoliopsida</taxon>
        <taxon>Liliopsida</taxon>
        <taxon>Poales</taxon>
        <taxon>Poaceae</taxon>
        <taxon>BOP clade</taxon>
        <taxon>Pooideae</taxon>
        <taxon>Triticodae</taxon>
        <taxon>Triticeae</taxon>
        <taxon>Hordeinae</taxon>
        <taxon>Hordeum</taxon>
    </lineage>
</organism>
<evidence type="ECO:0000313" key="2">
    <source>
        <dbReference type="EMBL" id="AAM22835.1"/>
    </source>
</evidence>
<dbReference type="EMBL" id="AF427791">
    <property type="protein sequence ID" value="AAM22835.1"/>
    <property type="molecule type" value="Genomic_DNA"/>
</dbReference>
<feature type="compositionally biased region" description="Gly residues" evidence="1">
    <location>
        <begin position="93"/>
        <end position="114"/>
    </location>
</feature>
<feature type="region of interest" description="Disordered" evidence="1">
    <location>
        <begin position="1"/>
        <end position="25"/>
    </location>
</feature>
<name>Q8LLC1_HORVU</name>
<accession>Q8LLC1</accession>
<proteinExistence type="predicted"/>
<dbReference type="AlphaFoldDB" id="Q8LLC1"/>